<dbReference type="EMBL" id="NIOF01000004">
    <property type="protein sequence ID" value="OWQ90966.1"/>
    <property type="molecule type" value="Genomic_DNA"/>
</dbReference>
<reference evidence="1 2" key="1">
    <citation type="journal article" date="2008" name="Int. J. Syst. Evol. Microbiol.">
        <title>Description of Roseateles aquatilis sp. nov. and Roseateles terrae sp. nov., in the class Betaproteobacteria, and emended description of the genus Roseateles.</title>
        <authorList>
            <person name="Gomila M."/>
            <person name="Bowien B."/>
            <person name="Falsen E."/>
            <person name="Moore E.R."/>
            <person name="Lalucat J."/>
        </authorList>
    </citation>
    <scope>NUCLEOTIDE SEQUENCE [LARGE SCALE GENOMIC DNA]</scope>
    <source>
        <strain evidence="1 2">CCUG 48205</strain>
    </source>
</reference>
<name>A0A246JFD0_9BURK</name>
<dbReference type="OrthoDB" id="2679764at2"/>
<comment type="caution">
    <text evidence="1">The sequence shown here is derived from an EMBL/GenBank/DDBJ whole genome shotgun (WGS) entry which is preliminary data.</text>
</comment>
<accession>A0A246JFD0</accession>
<evidence type="ECO:0000313" key="2">
    <source>
        <dbReference type="Proteomes" id="UP000197468"/>
    </source>
</evidence>
<sequence length="354" mass="39610">MKYGRSLIDLANELERQLATKVDMIVPTQLMHHQTMAGGGTSVTIEAPEGPKSFPTTEGFRRQIADKLKIPFAYFERMRMDQPTLLDRNVDTWLHQEPEQRMVRTLDGQARAFLSDRYRRLDNYDLLQHVFPILKQLPGARFESVELTASRMYLKVVTPEVQFEIQPGDIVQAGVVVSNSEIGQGTLSVQPLVFRLKCSNGLIAPDRAMRKTHVGRLSEASTEEVTIFRDDTLAADDKAFFLKVRDVVQSAVSEATFTVAADKMRRTLGIPLKGDPVKAVEVLATRYLFNEQERAGVLRSLIAEADLSGYGLVNAVTGYAQEVADYDRSTELEAIAGRMIDQSRSEWEAVVEAA</sequence>
<dbReference type="Pfam" id="PF06067">
    <property type="entry name" value="DUF932"/>
    <property type="match status" value="1"/>
</dbReference>
<gene>
    <name evidence="1" type="ORF">CDN99_12500</name>
</gene>
<organism evidence="1 2">
    <name type="scientific">Roseateles aquatilis</name>
    <dbReference type="NCBI Taxonomy" id="431061"/>
    <lineage>
        <taxon>Bacteria</taxon>
        <taxon>Pseudomonadati</taxon>
        <taxon>Pseudomonadota</taxon>
        <taxon>Betaproteobacteria</taxon>
        <taxon>Burkholderiales</taxon>
        <taxon>Sphaerotilaceae</taxon>
        <taxon>Roseateles</taxon>
    </lineage>
</organism>
<dbReference type="InterPro" id="IPR026325">
    <property type="entry name" value="DUF932"/>
</dbReference>
<dbReference type="AlphaFoldDB" id="A0A246JFD0"/>
<keyword evidence="2" id="KW-1185">Reference proteome</keyword>
<dbReference type="Proteomes" id="UP000197468">
    <property type="component" value="Unassembled WGS sequence"/>
</dbReference>
<evidence type="ECO:0000313" key="1">
    <source>
        <dbReference type="EMBL" id="OWQ90966.1"/>
    </source>
</evidence>
<dbReference type="RefSeq" id="WP_088385172.1">
    <property type="nucleotide sequence ID" value="NZ_NIOF01000004.1"/>
</dbReference>
<protein>
    <submittedName>
        <fullName evidence="1">DUF932 domain-containing protein</fullName>
    </submittedName>
</protein>
<proteinExistence type="predicted"/>